<organism evidence="1 2">
    <name type="scientific">Microlunatus panaciterrae</name>
    <dbReference type="NCBI Taxonomy" id="400768"/>
    <lineage>
        <taxon>Bacteria</taxon>
        <taxon>Bacillati</taxon>
        <taxon>Actinomycetota</taxon>
        <taxon>Actinomycetes</taxon>
        <taxon>Propionibacteriales</taxon>
        <taxon>Propionibacteriaceae</taxon>
        <taxon>Microlunatus</taxon>
    </lineage>
</organism>
<reference evidence="1 2" key="1">
    <citation type="submission" date="2021-01" db="EMBL/GenBank/DDBJ databases">
        <title>Sequencing the genomes of 1000 actinobacteria strains.</title>
        <authorList>
            <person name="Klenk H.-P."/>
        </authorList>
    </citation>
    <scope>NUCLEOTIDE SEQUENCE [LARGE SCALE GENOMIC DNA]</scope>
    <source>
        <strain evidence="1 2">DSM 18662</strain>
    </source>
</reference>
<name>A0ABS2RET5_9ACTN</name>
<comment type="caution">
    <text evidence="1">The sequence shown here is derived from an EMBL/GenBank/DDBJ whole genome shotgun (WGS) entry which is preliminary data.</text>
</comment>
<evidence type="ECO:0000313" key="2">
    <source>
        <dbReference type="Proteomes" id="UP000704762"/>
    </source>
</evidence>
<proteinExistence type="predicted"/>
<evidence type="ECO:0000313" key="1">
    <source>
        <dbReference type="EMBL" id="MBM7797193.1"/>
    </source>
</evidence>
<accession>A0ABS2RET5</accession>
<sequence length="509" mass="52820">MVSKVGVIVSSDFRGDSMVRLVESMDAQTLPYAEFQVVFVPGTDQDPALMDRVEPLTRNRPNVRCHATGPLTATDLDAEYLLLLSPERQGPNVRLLPEALERLYGQGERHQADAVVGRCGGAVGDGISGVVFLDDHDSADGLSAGSAATWPCLLVRRSVLVDRQLSLGGALEIPPDVISGRVAVLGSYPALVGVDLPGAVPAPELIIAQPGLSWQSGVLTIKLSAQAPTEGIGGEVASAQVRCSVRQQSTGLEWWLPTDGTVAMADGQLEVTATARVDPLTAALGASLEPGIWVIRLGVYGLNHLPDLTAPVPMGSAPAAVINGTLVAVVSADGSLAVDVGCTGSSPVGRVDALNAKVAETVAGTLLTLALPAVHVVGQSVTAGSILLGKFRLPARLVCDGSSARVESFVSGLAGSSPIATRFGPSGAAQTGLALNILATGGMTLEKVRPRKAAVRPRRPASTKLNRAGAPRGIVATLRRRVPAPLEPAVRALARNEMARSLYRRLTRR</sequence>
<dbReference type="EMBL" id="JAFBCF010000001">
    <property type="protein sequence ID" value="MBM7797193.1"/>
    <property type="molecule type" value="Genomic_DNA"/>
</dbReference>
<protein>
    <submittedName>
        <fullName evidence="1">Uncharacterized protein</fullName>
    </submittedName>
</protein>
<dbReference type="Proteomes" id="UP000704762">
    <property type="component" value="Unassembled WGS sequence"/>
</dbReference>
<dbReference type="RefSeq" id="WP_204915917.1">
    <property type="nucleotide sequence ID" value="NZ_BAAAQP010000003.1"/>
</dbReference>
<keyword evidence="2" id="KW-1185">Reference proteome</keyword>
<gene>
    <name evidence="1" type="ORF">JOE57_000114</name>
</gene>